<reference evidence="1 2" key="1">
    <citation type="submission" date="2019-06" db="EMBL/GenBank/DDBJ databases">
        <authorList>
            <person name="Meng X."/>
        </authorList>
    </citation>
    <scope>NUCLEOTIDE SEQUENCE [LARGE SCALE GENOMIC DNA]</scope>
    <source>
        <strain evidence="1 2">M625</strain>
    </source>
</reference>
<gene>
    <name evidence="1" type="ORF">FHK87_11045</name>
</gene>
<keyword evidence="2" id="KW-1185">Reference proteome</keyword>
<dbReference type="Proteomes" id="UP000315540">
    <property type="component" value="Unassembled WGS sequence"/>
</dbReference>
<dbReference type="OrthoDB" id="1163399at2"/>
<sequence length="115" mass="13434">MKTKKTTEKQANISKKVIATMMDRAIAIQNDCREHCRDFKIMTSKEHNDTLILRWTTIDISDIDRPVQCYRYECFELDGTPQHCSIHYADQEQANAFFSGLATLYTQQFAIDHKL</sequence>
<accession>A0A504J4T0</accession>
<dbReference type="AlphaFoldDB" id="A0A504J4T0"/>
<evidence type="ECO:0000313" key="1">
    <source>
        <dbReference type="EMBL" id="TPN85817.1"/>
    </source>
</evidence>
<protein>
    <submittedName>
        <fullName evidence="1">Uncharacterized protein</fullName>
    </submittedName>
</protein>
<proteinExistence type="predicted"/>
<name>A0A504J4T0_9FLAO</name>
<dbReference type="EMBL" id="VFWZ01000003">
    <property type="protein sequence ID" value="TPN85817.1"/>
    <property type="molecule type" value="Genomic_DNA"/>
</dbReference>
<dbReference type="RefSeq" id="WP_140592791.1">
    <property type="nucleotide sequence ID" value="NZ_VFWZ01000003.1"/>
</dbReference>
<evidence type="ECO:0000313" key="2">
    <source>
        <dbReference type="Proteomes" id="UP000315540"/>
    </source>
</evidence>
<comment type="caution">
    <text evidence="1">The sequence shown here is derived from an EMBL/GenBank/DDBJ whole genome shotgun (WGS) entry which is preliminary data.</text>
</comment>
<organism evidence="1 2">
    <name type="scientific">Aquimarina algicola</name>
    <dbReference type="NCBI Taxonomy" id="2589995"/>
    <lineage>
        <taxon>Bacteria</taxon>
        <taxon>Pseudomonadati</taxon>
        <taxon>Bacteroidota</taxon>
        <taxon>Flavobacteriia</taxon>
        <taxon>Flavobacteriales</taxon>
        <taxon>Flavobacteriaceae</taxon>
        <taxon>Aquimarina</taxon>
    </lineage>
</organism>